<dbReference type="STRING" id="1499967.U27_04116"/>
<keyword evidence="1" id="KW-1133">Transmembrane helix</keyword>
<evidence type="ECO:0000256" key="1">
    <source>
        <dbReference type="SAM" id="Phobius"/>
    </source>
</evidence>
<feature type="transmembrane region" description="Helical" evidence="1">
    <location>
        <begin position="159"/>
        <end position="178"/>
    </location>
</feature>
<keyword evidence="1" id="KW-0812">Transmembrane</keyword>
<evidence type="ECO:0000313" key="3">
    <source>
        <dbReference type="Proteomes" id="UP000030661"/>
    </source>
</evidence>
<feature type="transmembrane region" description="Helical" evidence="1">
    <location>
        <begin position="33"/>
        <end position="54"/>
    </location>
</feature>
<feature type="transmembrane region" description="Helical" evidence="1">
    <location>
        <begin position="251"/>
        <end position="269"/>
    </location>
</feature>
<dbReference type="AlphaFoldDB" id="A0A081BXU6"/>
<accession>A0A081BXU6</accession>
<proteinExistence type="predicted"/>
<feature type="transmembrane region" description="Helical" evidence="1">
    <location>
        <begin position="214"/>
        <end position="239"/>
    </location>
</feature>
<organism evidence="2">
    <name type="scientific">Vecturithrix granuli</name>
    <dbReference type="NCBI Taxonomy" id="1499967"/>
    <lineage>
        <taxon>Bacteria</taxon>
        <taxon>Candidatus Moduliflexota</taxon>
        <taxon>Candidatus Vecturitrichia</taxon>
        <taxon>Candidatus Vecturitrichales</taxon>
        <taxon>Candidatus Vecturitrichaceae</taxon>
        <taxon>Candidatus Vecturithrix</taxon>
    </lineage>
</organism>
<sequence>MRNTRPLHKKSVSDMKGVSEGVVLKANPLPFEWKISVVLLGVIILLFGMVPMLFLQLWGRELTRTVFVIMGGISGSLSVLIMFFAVSRPVRPSVSPGPPLLFEKAITWILLYTPISAIIGLIHEWPLTYIIGDIFLLSILPLIFLALTRHPLNKPEQVFQGIYGILLTLSLFSVFIVFQHNVVEQNYHKLSLNATIPVIFYLLLKSRLNWKDVLFLILFVLGTVLTSKRANWGALIFAIGYAAGMRPGLRIGIKLLLLIAGLWGIILIIQETYPAMYDQGTRLLERRWEETMYDIFEKGGEFDPNARGRAGELAGLLERFRNSPEISPFDIIFGLGLGAMIRTSVGDLQHQIHATPAVFLARTGVIGLCLWLLFIMSFLSFLFRQIRSATDPWLKTQFLYWFGVFLFGFISSLTAQSFWGGMHEAVFIAYIWQLGRINASSHRKTKTSLPLSGKGQVSPKLHFRERRFRARTTGFVRNPLDGERGES</sequence>
<dbReference type="EMBL" id="DF820465">
    <property type="protein sequence ID" value="GAK57151.1"/>
    <property type="molecule type" value="Genomic_DNA"/>
</dbReference>
<keyword evidence="3" id="KW-1185">Reference proteome</keyword>
<dbReference type="HOGENOM" id="CLU_559810_0_0_0"/>
<feature type="transmembrane region" description="Helical" evidence="1">
    <location>
        <begin position="105"/>
        <end position="122"/>
    </location>
</feature>
<feature type="transmembrane region" description="Helical" evidence="1">
    <location>
        <begin position="398"/>
        <end position="419"/>
    </location>
</feature>
<feature type="transmembrane region" description="Helical" evidence="1">
    <location>
        <begin position="129"/>
        <end position="147"/>
    </location>
</feature>
<feature type="transmembrane region" description="Helical" evidence="1">
    <location>
        <begin position="66"/>
        <end position="85"/>
    </location>
</feature>
<dbReference type="Proteomes" id="UP000030661">
    <property type="component" value="Unassembled WGS sequence"/>
</dbReference>
<keyword evidence="1" id="KW-0472">Membrane</keyword>
<feature type="transmembrane region" description="Helical" evidence="1">
    <location>
        <begin position="357"/>
        <end position="383"/>
    </location>
</feature>
<gene>
    <name evidence="2" type="ORF">U27_04116</name>
</gene>
<name>A0A081BXU6_VECG1</name>
<evidence type="ECO:0000313" key="2">
    <source>
        <dbReference type="EMBL" id="GAK57151.1"/>
    </source>
</evidence>
<protein>
    <submittedName>
        <fullName evidence="2">Uncharacterized protein</fullName>
    </submittedName>
</protein>
<reference evidence="2" key="1">
    <citation type="journal article" date="2015" name="PeerJ">
        <title>First genomic representation of candidate bacterial phylum KSB3 points to enhanced environmental sensing as a trigger of wastewater bulking.</title>
        <authorList>
            <person name="Sekiguchi Y."/>
            <person name="Ohashi A."/>
            <person name="Parks D.H."/>
            <person name="Yamauchi T."/>
            <person name="Tyson G.W."/>
            <person name="Hugenholtz P."/>
        </authorList>
    </citation>
    <scope>NUCLEOTIDE SEQUENCE [LARGE SCALE GENOMIC DNA]</scope>
</reference>